<sequence>MVSLLTIFRLKKFYFGKSRCNKLGKKRPVEYNFLNVFLNDQHKIEKVSKNLEMHHKRPSRNPRNSHIYNPTMKPLSKTFSHHEYFEYYKNLLTQDNDNLKRSTFNRMIEAMSAQLPQFYRVTADGDHKNALKDEIENFLPHLKRQKVKGQIIQCLEEKYGIFAQIFFSPAFVRSNPNLEEYFEWFNLNSQAGFLTKIELSSLLPFIFLDIQPDNSILSVSKNNPRVIEIVDEILDSGFLVMNEPDVKRAKTDLQIHSPNNLVISYPVVNIPEIQQFDKVVCYLPSSDDGAIRNKPGVKSIWSVNNAVDNHDRLKKQLLHSLELTKVGGLCVYATNSISPFENEAVINTVLKALKGKLELVDCSEMFKTIKRKKGLTSWNLHHVSKRELATLTSIDCKEVIDNIELCMRFYPHQIHCSGTFIAVIKKLDNIDINEVVSTTAENENQTNNSKNNHKNHNSKGQNEDENNKVWVSNLSRTPEEVVSRFVEDFGLPNEVKDDYYIQNDSHNLSINFRVVKGINDFLTDDLLKDLRITHVGARGFSFSPNYVNEPSIPNVASLPEAAKNPTKRLITFTLDNFRELSESCQLNVSKLNEENQQILKETTTGGIFIAVEGYGIAVGGLYKDPFIRVIVKKGIVNKILTLIEMALAPEPEQGNEQDGEIDNEMIQDDQENAEEEEEEEANEQ</sequence>
<dbReference type="InterPro" id="IPR049560">
    <property type="entry name" value="MeTrfase_RsmB-F_NOP2_cat"/>
</dbReference>
<evidence type="ECO:0000256" key="1">
    <source>
        <dbReference type="ARBA" id="ARBA00022603"/>
    </source>
</evidence>
<dbReference type="VEuPathDB" id="TrichDB:TRFO_13629"/>
<dbReference type="OrthoDB" id="6093671at2759"/>
<evidence type="ECO:0000256" key="6">
    <source>
        <dbReference type="SAM" id="Coils"/>
    </source>
</evidence>
<dbReference type="PROSITE" id="PS51686">
    <property type="entry name" value="SAM_MT_RSMB_NOP"/>
    <property type="match status" value="1"/>
</dbReference>
<dbReference type="Pfam" id="PF01189">
    <property type="entry name" value="Methyltr_RsmB-F"/>
    <property type="match status" value="1"/>
</dbReference>
<dbReference type="InterPro" id="IPR023267">
    <property type="entry name" value="RCMT"/>
</dbReference>
<keyword evidence="6" id="KW-0175">Coiled coil</keyword>
<dbReference type="AlphaFoldDB" id="A0A1J4KXP2"/>
<proteinExistence type="inferred from homology"/>
<evidence type="ECO:0000256" key="3">
    <source>
        <dbReference type="ARBA" id="ARBA00022691"/>
    </source>
</evidence>
<feature type="compositionally biased region" description="Acidic residues" evidence="7">
    <location>
        <begin position="653"/>
        <end position="684"/>
    </location>
</feature>
<keyword evidence="2 5" id="KW-0808">Transferase</keyword>
<accession>A0A1J4KXP2</accession>
<keyword evidence="10" id="KW-1185">Reference proteome</keyword>
<feature type="compositionally biased region" description="Low complexity" evidence="7">
    <location>
        <begin position="441"/>
        <end position="450"/>
    </location>
</feature>
<keyword evidence="3 5" id="KW-0949">S-adenosyl-L-methionine</keyword>
<comment type="caution">
    <text evidence="9">The sequence shown here is derived from an EMBL/GenBank/DDBJ whole genome shotgun (WGS) entry which is preliminary data.</text>
</comment>
<dbReference type="PANTHER" id="PTHR22808:SF1">
    <property type="entry name" value="RNA CYTOSINE-C(5)-METHYLTRANSFERASE NSUN2-RELATED"/>
    <property type="match status" value="1"/>
</dbReference>
<dbReference type="GO" id="GO:0001510">
    <property type="term" value="P:RNA methylation"/>
    <property type="evidence" value="ECO:0007669"/>
    <property type="project" value="InterPro"/>
</dbReference>
<evidence type="ECO:0000313" key="9">
    <source>
        <dbReference type="EMBL" id="OHT15946.1"/>
    </source>
</evidence>
<evidence type="ECO:0000256" key="7">
    <source>
        <dbReference type="SAM" id="MobiDB-lite"/>
    </source>
</evidence>
<feature type="region of interest" description="Disordered" evidence="7">
    <location>
        <begin position="649"/>
        <end position="684"/>
    </location>
</feature>
<comment type="similarity">
    <text evidence="5">Belongs to the class I-like SAM-binding methyltransferase superfamily. RsmB/NOP family.</text>
</comment>
<dbReference type="PRINTS" id="PR02008">
    <property type="entry name" value="RCMTFAMILY"/>
</dbReference>
<comment type="caution">
    <text evidence="5">Lacks conserved residue(s) required for the propagation of feature annotation.</text>
</comment>
<dbReference type="SUPFAM" id="SSF53335">
    <property type="entry name" value="S-adenosyl-L-methionine-dependent methyltransferases"/>
    <property type="match status" value="1"/>
</dbReference>
<feature type="coiled-coil region" evidence="6">
    <location>
        <begin position="574"/>
        <end position="601"/>
    </location>
</feature>
<evidence type="ECO:0000256" key="5">
    <source>
        <dbReference type="PROSITE-ProRule" id="PRU01023"/>
    </source>
</evidence>
<keyword evidence="4 5" id="KW-0694">RNA-binding</keyword>
<evidence type="ECO:0000313" key="10">
    <source>
        <dbReference type="Proteomes" id="UP000179807"/>
    </source>
</evidence>
<dbReference type="GO" id="GO:0003723">
    <property type="term" value="F:RNA binding"/>
    <property type="evidence" value="ECO:0007669"/>
    <property type="project" value="UniProtKB-UniRule"/>
</dbReference>
<dbReference type="RefSeq" id="XP_068369082.1">
    <property type="nucleotide sequence ID" value="XM_068497355.1"/>
</dbReference>
<dbReference type="Gene3D" id="3.40.50.150">
    <property type="entry name" value="Vaccinia Virus protein VP39"/>
    <property type="match status" value="1"/>
</dbReference>
<dbReference type="InterPro" id="IPR001678">
    <property type="entry name" value="MeTrfase_RsmB-F_NOP2_dom"/>
</dbReference>
<organism evidence="9 10">
    <name type="scientific">Tritrichomonas foetus</name>
    <dbReference type="NCBI Taxonomy" id="1144522"/>
    <lineage>
        <taxon>Eukaryota</taxon>
        <taxon>Metamonada</taxon>
        <taxon>Parabasalia</taxon>
        <taxon>Tritrichomonadida</taxon>
        <taxon>Tritrichomonadidae</taxon>
        <taxon>Tritrichomonas</taxon>
    </lineage>
</organism>
<reference evidence="9" key="1">
    <citation type="submission" date="2016-10" db="EMBL/GenBank/DDBJ databases">
        <authorList>
            <person name="Benchimol M."/>
            <person name="Almeida L.G."/>
            <person name="Vasconcelos A.T."/>
            <person name="Perreira-Neves A."/>
            <person name="Rosa I.A."/>
            <person name="Tasca T."/>
            <person name="Bogo M.R."/>
            <person name="de Souza W."/>
        </authorList>
    </citation>
    <scope>NUCLEOTIDE SEQUENCE [LARGE SCALE GENOMIC DNA]</scope>
    <source>
        <strain evidence="9">K</strain>
    </source>
</reference>
<dbReference type="GO" id="GO:0008173">
    <property type="term" value="F:RNA methyltransferase activity"/>
    <property type="evidence" value="ECO:0007669"/>
    <property type="project" value="InterPro"/>
</dbReference>
<keyword evidence="1 5" id="KW-0489">Methyltransferase</keyword>
<name>A0A1J4KXP2_9EUKA</name>
<feature type="region of interest" description="Disordered" evidence="7">
    <location>
        <begin position="440"/>
        <end position="467"/>
    </location>
</feature>
<gene>
    <name evidence="9" type="ORF">TRFO_13629</name>
</gene>
<protein>
    <recommendedName>
        <fullName evidence="8">SAM-dependent MTase RsmB/NOP-type domain-containing protein</fullName>
    </recommendedName>
</protein>
<evidence type="ECO:0000259" key="8">
    <source>
        <dbReference type="PROSITE" id="PS51686"/>
    </source>
</evidence>
<evidence type="ECO:0000256" key="4">
    <source>
        <dbReference type="ARBA" id="ARBA00022884"/>
    </source>
</evidence>
<dbReference type="Proteomes" id="UP000179807">
    <property type="component" value="Unassembled WGS sequence"/>
</dbReference>
<dbReference type="InterPro" id="IPR029063">
    <property type="entry name" value="SAM-dependent_MTases_sf"/>
</dbReference>
<dbReference type="GeneID" id="94832059"/>
<dbReference type="PANTHER" id="PTHR22808">
    <property type="entry name" value="NCL1 YEAST -RELATED NOL1/NOP2/FMU SUN DOMAIN-CONTAINING"/>
    <property type="match status" value="1"/>
</dbReference>
<evidence type="ECO:0000256" key="2">
    <source>
        <dbReference type="ARBA" id="ARBA00022679"/>
    </source>
</evidence>
<feature type="binding site" evidence="5">
    <location>
        <position position="243"/>
    </location>
    <ligand>
        <name>S-adenosyl-L-methionine</name>
        <dbReference type="ChEBI" id="CHEBI:59789"/>
    </ligand>
</feature>
<feature type="domain" description="SAM-dependent MTase RsmB/NOP-type" evidence="8">
    <location>
        <begin position="107"/>
        <end position="427"/>
    </location>
</feature>
<dbReference type="EMBL" id="MLAK01000167">
    <property type="protein sequence ID" value="OHT15946.1"/>
    <property type="molecule type" value="Genomic_DNA"/>
</dbReference>